<keyword evidence="3" id="KW-0808">Transferase</keyword>
<dbReference type="Gene3D" id="1.10.150.470">
    <property type="match status" value="1"/>
</dbReference>
<feature type="domain" description="YtxK-like N-terminal helical" evidence="2">
    <location>
        <begin position="7"/>
        <end position="85"/>
    </location>
</feature>
<dbReference type="GO" id="GO:0032259">
    <property type="term" value="P:methylation"/>
    <property type="evidence" value="ECO:0007669"/>
    <property type="project" value="UniProtKB-KW"/>
</dbReference>
<proteinExistence type="predicted"/>
<keyword evidence="4" id="KW-1185">Reference proteome</keyword>
<dbReference type="STRING" id="237682.SAMN05421676_108104"/>
<dbReference type="PRINTS" id="PR00507">
    <property type="entry name" value="N12N6MTFRASE"/>
</dbReference>
<evidence type="ECO:0000313" key="4">
    <source>
        <dbReference type="Proteomes" id="UP000199095"/>
    </source>
</evidence>
<accession>A0A1I0H8D0</accession>
<dbReference type="Pfam" id="PF21106">
    <property type="entry name" value="YtxK_like"/>
    <property type="match status" value="1"/>
</dbReference>
<reference evidence="4" key="1">
    <citation type="submission" date="2016-10" db="EMBL/GenBank/DDBJ databases">
        <authorList>
            <person name="Varghese N."/>
            <person name="Submissions S."/>
        </authorList>
    </citation>
    <scope>NUCLEOTIDE SEQUENCE [LARGE SCALE GENOMIC DNA]</scope>
    <source>
        <strain evidence="4">CGMCC 1.3566</strain>
    </source>
</reference>
<dbReference type="PANTHER" id="PTHR41313:SF1">
    <property type="entry name" value="DNA METHYLASE ADENINE-SPECIFIC DOMAIN-CONTAINING PROTEIN"/>
    <property type="match status" value="1"/>
</dbReference>
<gene>
    <name evidence="3" type="ORF">SAMN05421676_108104</name>
</gene>
<dbReference type="EMBL" id="FOHJ01000008">
    <property type="protein sequence ID" value="SET79917.1"/>
    <property type="molecule type" value="Genomic_DNA"/>
</dbReference>
<sequence>MDQEKVEKLFAWFDETTTIIEKEEKVPYLDGLVEACGLLFSEGVADEIEEPLKQTLLNQIKAANLNEYSKEEIRKALQLAILKGMKGATQQQHYITPDAVAIFMGYLVTKFMGNKKELRIFDPACGSGNLLTGVINQLSQKIEAYGSEVDPTLVELAYMNANLQEHEIELFHQDSLRDLLLEPVDVVVSDLPVGYYPDDENAKSYQLSAEGEQHSYAHHLFIEQALHYTLAGGHLFLLIPNFLFDSDQSDKLHEFLNEHAHIQGILQLPLSMFTNEKNAKSIFILQKKGIQTSNPDKVLMAQLPSFKDVHAMDKTLNEIDQWFKNDRK</sequence>
<dbReference type="Gene3D" id="3.40.50.150">
    <property type="entry name" value="Vaccinia Virus protein VP39"/>
    <property type="match status" value="1"/>
</dbReference>
<dbReference type="InterPro" id="IPR048375">
    <property type="entry name" value="YtxK-like_N"/>
</dbReference>
<dbReference type="OrthoDB" id="9788159at2"/>
<dbReference type="AlphaFoldDB" id="A0A1I0H8D0"/>
<dbReference type="InterPro" id="IPR029063">
    <property type="entry name" value="SAM-dependent_MTases_sf"/>
</dbReference>
<organism evidence="3 4">
    <name type="scientific">Salinibacillus kushneri</name>
    <dbReference type="NCBI Taxonomy" id="237682"/>
    <lineage>
        <taxon>Bacteria</taxon>
        <taxon>Bacillati</taxon>
        <taxon>Bacillota</taxon>
        <taxon>Bacilli</taxon>
        <taxon>Bacillales</taxon>
        <taxon>Bacillaceae</taxon>
        <taxon>Salinibacillus</taxon>
    </lineage>
</organism>
<protein>
    <submittedName>
        <fullName evidence="3">Site-specific DNA-methyltransferase (Adenine-specific)</fullName>
    </submittedName>
</protein>
<dbReference type="InterPro" id="IPR052933">
    <property type="entry name" value="DNA_Protect_Modify"/>
</dbReference>
<name>A0A1I0H8D0_9BACI</name>
<keyword evidence="3" id="KW-0489">Methyltransferase</keyword>
<evidence type="ECO:0000259" key="2">
    <source>
        <dbReference type="Pfam" id="PF21106"/>
    </source>
</evidence>
<feature type="domain" description="DNA methylase adenine-specific" evidence="1">
    <location>
        <begin position="91"/>
        <end position="310"/>
    </location>
</feature>
<dbReference type="GO" id="GO:0003677">
    <property type="term" value="F:DNA binding"/>
    <property type="evidence" value="ECO:0007669"/>
    <property type="project" value="InterPro"/>
</dbReference>
<dbReference type="PIRSF" id="PIRSF026567">
    <property type="entry name" value="Adenine_mtase_bact_prd"/>
    <property type="match status" value="1"/>
</dbReference>
<dbReference type="RefSeq" id="WP_093136164.1">
    <property type="nucleotide sequence ID" value="NZ_FOHJ01000008.1"/>
</dbReference>
<dbReference type="SUPFAM" id="SSF53335">
    <property type="entry name" value="S-adenosyl-L-methionine-dependent methyltransferases"/>
    <property type="match status" value="1"/>
</dbReference>
<dbReference type="CDD" id="cd02440">
    <property type="entry name" value="AdoMet_MTases"/>
    <property type="match status" value="1"/>
</dbReference>
<dbReference type="PANTHER" id="PTHR41313">
    <property type="entry name" value="ADENINE-SPECIFIC METHYLTRANSFERASE"/>
    <property type="match status" value="1"/>
</dbReference>
<dbReference type="InterPro" id="IPR016843">
    <property type="entry name" value="S-AdoMet-dep_Ade-MeTrfase_prd"/>
</dbReference>
<evidence type="ECO:0000259" key="1">
    <source>
        <dbReference type="Pfam" id="PF02384"/>
    </source>
</evidence>
<dbReference type="Proteomes" id="UP000199095">
    <property type="component" value="Unassembled WGS sequence"/>
</dbReference>
<dbReference type="InterPro" id="IPR003356">
    <property type="entry name" value="DNA_methylase_A-5"/>
</dbReference>
<dbReference type="GO" id="GO:0008170">
    <property type="term" value="F:N-methyltransferase activity"/>
    <property type="evidence" value="ECO:0007669"/>
    <property type="project" value="InterPro"/>
</dbReference>
<dbReference type="Pfam" id="PF02384">
    <property type="entry name" value="N6_Mtase"/>
    <property type="match status" value="1"/>
</dbReference>
<evidence type="ECO:0000313" key="3">
    <source>
        <dbReference type="EMBL" id="SET79917.1"/>
    </source>
</evidence>